<dbReference type="EMBL" id="AP023368">
    <property type="protein sequence ID" value="BCK01041.1"/>
    <property type="molecule type" value="Genomic_DNA"/>
</dbReference>
<dbReference type="AlphaFoldDB" id="A0A7I8DRI6"/>
<feature type="transmembrane region" description="Helical" evidence="1">
    <location>
        <begin position="26"/>
        <end position="46"/>
    </location>
</feature>
<evidence type="ECO:0008006" key="4">
    <source>
        <dbReference type="Google" id="ProtNLM"/>
    </source>
</evidence>
<dbReference type="RefSeq" id="WP_185256652.1">
    <property type="nucleotide sequence ID" value="NZ_AP023368.1"/>
</dbReference>
<keyword evidence="1" id="KW-1133">Transmembrane helix</keyword>
<dbReference type="Proteomes" id="UP000515703">
    <property type="component" value="Chromosome"/>
</dbReference>
<dbReference type="KEGG" id="acht:bsdcttw_40810"/>
<evidence type="ECO:0000256" key="1">
    <source>
        <dbReference type="SAM" id="Phobius"/>
    </source>
</evidence>
<keyword evidence="1" id="KW-0812">Transmembrane</keyword>
<evidence type="ECO:0000313" key="2">
    <source>
        <dbReference type="EMBL" id="BCK01041.1"/>
    </source>
</evidence>
<organism evidence="2 3">
    <name type="scientific">Anaerocolumna chitinilytica</name>
    <dbReference type="NCBI Taxonomy" id="1727145"/>
    <lineage>
        <taxon>Bacteria</taxon>
        <taxon>Bacillati</taxon>
        <taxon>Bacillota</taxon>
        <taxon>Clostridia</taxon>
        <taxon>Lachnospirales</taxon>
        <taxon>Lachnospiraceae</taxon>
        <taxon>Anaerocolumna</taxon>
    </lineage>
</organism>
<protein>
    <recommendedName>
        <fullName evidence="4">SHOCT domain-containing protein</fullName>
    </recommendedName>
</protein>
<evidence type="ECO:0000313" key="3">
    <source>
        <dbReference type="Proteomes" id="UP000515703"/>
    </source>
</evidence>
<name>A0A7I8DRI6_9FIRM</name>
<keyword evidence="1" id="KW-0472">Membrane</keyword>
<proteinExistence type="predicted"/>
<sequence length="84" mass="9751">MMYRYFNQGLNRNGICPAFGYVNNGWSIIIGISLIITIALLFYLFVHNKKKRASSEAFEILKLQFVKGEISEEEYIRGKSLLDR</sequence>
<reference evidence="2 3" key="2">
    <citation type="submission" date="2020-08" db="EMBL/GenBank/DDBJ databases">
        <authorList>
            <person name="Ueki A."/>
            <person name="Tonouchi A."/>
        </authorList>
    </citation>
    <scope>NUCLEOTIDE SEQUENCE [LARGE SCALE GENOMIC DNA]</scope>
    <source>
        <strain evidence="2 3">CTTW</strain>
    </source>
</reference>
<reference evidence="2 3" key="1">
    <citation type="submission" date="2020-08" db="EMBL/GenBank/DDBJ databases">
        <title>Draft genome sequencing of an Anaerocolumna strain isolated from anoxic soil subjected to BSD treatment.</title>
        <authorList>
            <person name="Uek A."/>
            <person name="Tonouchi A."/>
        </authorList>
    </citation>
    <scope>NUCLEOTIDE SEQUENCE [LARGE SCALE GENOMIC DNA]</scope>
    <source>
        <strain evidence="2 3">CTTW</strain>
    </source>
</reference>
<accession>A0A7I8DRI6</accession>
<gene>
    <name evidence="2" type="ORF">bsdcttw_40810</name>
</gene>
<keyword evidence="3" id="KW-1185">Reference proteome</keyword>